<name>A0ABP1Z143_THIA3</name>
<dbReference type="Proteomes" id="UP000078599">
    <property type="component" value="Unassembled WGS sequence"/>
</dbReference>
<comment type="function">
    <text evidence="5">Required for coenzyme pyrroloquinoline quinone (PQQ) biosynthesis. PQQ is probably formed by cross-linking a specific glutamate to a specific tyrosine residue and excising these residues from the peptide.</text>
</comment>
<gene>
    <name evidence="5" type="primary">pqqA</name>
    <name evidence="6" type="ORF">THICB1_140024</name>
</gene>
<feature type="cross-link" description="Pyrroloquinoline quinone (Glu-Tyr)" evidence="5">
    <location>
        <begin position="53"/>
        <end position="57"/>
    </location>
</feature>
<comment type="similarity">
    <text evidence="2 5">Belongs to the PqqA family.</text>
</comment>
<dbReference type="HAMAP" id="MF_00656">
    <property type="entry name" value="PQQ_syn_PqqA"/>
    <property type="match status" value="1"/>
</dbReference>
<dbReference type="NCBIfam" id="TIGR02107">
    <property type="entry name" value="PQQ_syn_pqqA"/>
    <property type="match status" value="1"/>
</dbReference>
<comment type="pathway">
    <text evidence="1 5">Cofactor biosynthesis; pyrroloquinoline quinone biosynthesis.</text>
</comment>
<evidence type="ECO:0000256" key="5">
    <source>
        <dbReference type="HAMAP-Rule" id="MF_00656"/>
    </source>
</evidence>
<dbReference type="Pfam" id="PF08042">
    <property type="entry name" value="PqqA"/>
    <property type="match status" value="1"/>
</dbReference>
<reference evidence="6 7" key="1">
    <citation type="submission" date="2015-03" db="EMBL/GenBank/DDBJ databases">
        <authorList>
            <person name="Regsiter A."/>
            <person name="william w."/>
        </authorList>
    </citation>
    <scope>NUCLEOTIDE SEQUENCE [LARGE SCALE GENOMIC DNA]</scope>
    <source>
        <strain evidence="6 7">CB1</strain>
    </source>
</reference>
<protein>
    <recommendedName>
        <fullName evidence="3 5">Coenzyme PQQ synthesis protein A</fullName>
    </recommendedName>
    <alternativeName>
        <fullName evidence="5">Pyrroloquinoline quinone biosynthesis protein A</fullName>
    </alternativeName>
</protein>
<evidence type="ECO:0000256" key="1">
    <source>
        <dbReference type="ARBA" id="ARBA00004886"/>
    </source>
</evidence>
<proteinExistence type="inferred from homology"/>
<evidence type="ECO:0000313" key="7">
    <source>
        <dbReference type="Proteomes" id="UP000078599"/>
    </source>
</evidence>
<evidence type="ECO:0000256" key="2">
    <source>
        <dbReference type="ARBA" id="ARBA00009325"/>
    </source>
</evidence>
<accession>A0ABP1Z143</accession>
<evidence type="ECO:0000313" key="6">
    <source>
        <dbReference type="EMBL" id="CQR30183.1"/>
    </source>
</evidence>
<comment type="caution">
    <text evidence="6">The sequence shown here is derived from an EMBL/GenBank/DDBJ whole genome shotgun (WGS) entry which is preliminary data.</text>
</comment>
<dbReference type="EMBL" id="CTRI01000006">
    <property type="protein sequence ID" value="CQR30183.1"/>
    <property type="molecule type" value="Genomic_DNA"/>
</dbReference>
<organism evidence="6 7">
    <name type="scientific">Thiomonas arsenitoxydans (strain DSM 22701 / CIP 110005 / 3As)</name>
    <dbReference type="NCBI Taxonomy" id="426114"/>
    <lineage>
        <taxon>Bacteria</taxon>
        <taxon>Pseudomonadati</taxon>
        <taxon>Pseudomonadota</taxon>
        <taxon>Betaproteobacteria</taxon>
        <taxon>Burkholderiales</taxon>
        <taxon>Thiomonas</taxon>
    </lineage>
</organism>
<keyword evidence="7" id="KW-1185">Reference proteome</keyword>
<sequence>MWQQEIKPIATQHSSAWCCGVVSRPLPRPALSNRRLKMKWTKPSFIDMRFGFEITMYIATR</sequence>
<keyword evidence="4 5" id="KW-0884">PQQ biosynthesis</keyword>
<evidence type="ECO:0000256" key="3">
    <source>
        <dbReference type="ARBA" id="ARBA00015086"/>
    </source>
</evidence>
<evidence type="ECO:0000256" key="4">
    <source>
        <dbReference type="ARBA" id="ARBA00022905"/>
    </source>
</evidence>
<dbReference type="InterPro" id="IPR011725">
    <property type="entry name" value="PQQ_synth_PqqA"/>
</dbReference>